<organism evidence="2 3">
    <name type="scientific">Thermanaerothrix solaris</name>
    <dbReference type="NCBI Taxonomy" id="3058434"/>
    <lineage>
        <taxon>Bacteria</taxon>
        <taxon>Bacillati</taxon>
        <taxon>Chloroflexota</taxon>
        <taxon>Anaerolineae</taxon>
        <taxon>Anaerolineales</taxon>
        <taxon>Anaerolineaceae</taxon>
        <taxon>Thermanaerothrix</taxon>
    </lineage>
</organism>
<comment type="caution">
    <text evidence="2">The sequence shown here is derived from an EMBL/GenBank/DDBJ whole genome shotgun (WGS) entry which is preliminary data.</text>
</comment>
<sequence length="175" mass="18896">MESRPRLNVYLLMVIALGGIALTGLCLGACLVTLLSPNPVLHLRWFEVSVERHSRSPTEASIAGVGPTSMPPVTPPGLPTNTPPTTSYWAPATSQRLGVRFRGADGFFGVGRGCPGRDGLGQVEAYHLVVRGVDPHREVGQILLAGDNHTNWARFCTNQTWELVAQNRGDGTWDL</sequence>
<keyword evidence="1" id="KW-1133">Transmembrane helix</keyword>
<dbReference type="RefSeq" id="WP_315624884.1">
    <property type="nucleotide sequence ID" value="NZ_JAUHMF010000001.1"/>
</dbReference>
<name>A0ABU3NN18_9CHLR</name>
<keyword evidence="3" id="KW-1185">Reference proteome</keyword>
<keyword evidence="1" id="KW-0812">Transmembrane</keyword>
<reference evidence="2 3" key="1">
    <citation type="submission" date="2023-07" db="EMBL/GenBank/DDBJ databases">
        <title>Novel species of Thermanaerothrix with wide hydrolytic capabilities.</title>
        <authorList>
            <person name="Zayulina K.S."/>
            <person name="Podosokorskaya O.A."/>
            <person name="Elcheninov A.G."/>
        </authorList>
    </citation>
    <scope>NUCLEOTIDE SEQUENCE [LARGE SCALE GENOMIC DNA]</scope>
    <source>
        <strain evidence="2 3">4228-RoL</strain>
    </source>
</reference>
<proteinExistence type="predicted"/>
<dbReference type="Proteomes" id="UP001254165">
    <property type="component" value="Unassembled WGS sequence"/>
</dbReference>
<accession>A0ABU3NN18</accession>
<evidence type="ECO:0000313" key="2">
    <source>
        <dbReference type="EMBL" id="MDT8898239.1"/>
    </source>
</evidence>
<evidence type="ECO:0000313" key="3">
    <source>
        <dbReference type="Proteomes" id="UP001254165"/>
    </source>
</evidence>
<evidence type="ECO:0000256" key="1">
    <source>
        <dbReference type="SAM" id="Phobius"/>
    </source>
</evidence>
<keyword evidence="1" id="KW-0472">Membrane</keyword>
<feature type="transmembrane region" description="Helical" evidence="1">
    <location>
        <begin position="7"/>
        <end position="35"/>
    </location>
</feature>
<protein>
    <submittedName>
        <fullName evidence="2">Uncharacterized protein</fullName>
    </submittedName>
</protein>
<dbReference type="EMBL" id="JAUHMF010000001">
    <property type="protein sequence ID" value="MDT8898239.1"/>
    <property type="molecule type" value="Genomic_DNA"/>
</dbReference>
<gene>
    <name evidence="2" type="ORF">QYE77_08155</name>
</gene>